<dbReference type="GO" id="GO:0005794">
    <property type="term" value="C:Golgi apparatus"/>
    <property type="evidence" value="ECO:0007669"/>
    <property type="project" value="TreeGrafter"/>
</dbReference>
<dbReference type="Gene3D" id="2.120.10.80">
    <property type="entry name" value="Kelch-type beta propeller"/>
    <property type="match status" value="2"/>
</dbReference>
<dbReference type="PANTHER" id="PTHR46376">
    <property type="entry name" value="LEUCINE-ZIPPER-LIKE TRANSCRIPTIONAL REGULATOR 1"/>
    <property type="match status" value="1"/>
</dbReference>
<dbReference type="InterPro" id="IPR015915">
    <property type="entry name" value="Kelch-typ_b-propeller"/>
</dbReference>
<dbReference type="InParanoid" id="G0QZR0"/>
<dbReference type="AlphaFoldDB" id="G0QZR0"/>
<sequence length="475" mass="55270">MYVYGGYEVNEGILSDFYSMVIKNAQSYKWEKISNKGNKPYPGPLMRHTAVVFQDKMYIFGGNKQSLKSTNDIWTYDYIYDEWQNVEPKDQIKPLEIDSHCATVDDTRACMYIFGGFSNARNGGYQDKLWQFNFDSFSWQEIGEQSKQKPSKRAGASITILGQAIYMFGGTIVDKKFNDIWKFNTHENQWEQIEIQENSIQPETRNGHILINFKDNLIIFGGIHDITHEKNDLYVFAPHNKQWHIIDDDISHIQKREDENNNTSCMPFQDNAKNLSADQTLNTSKLNYEENHNLLNKQQHSSNKQLKNYSFMGCTPIFKKNYKSILKGNDTNIIIKEVHNTSKNINQMKENRKKKFQIKKRNLLQEFELNETEKLTFRNNSPTTETMKNSIVSVGNPIGKNKNSLKIQDQSKTNIQQQFDFKQNKVMGRRPCARDGHSAIICDNQCFIFGGDRHLMAYNDIYIVDLDKIINSLLS</sequence>
<dbReference type="OMA" id="INKKWEQ"/>
<dbReference type="PANTHER" id="PTHR46376:SF1">
    <property type="entry name" value="LEUCINE-ZIPPER-LIKE TRANSCRIPTIONAL REGULATOR 1"/>
    <property type="match status" value="1"/>
</dbReference>
<dbReference type="GeneID" id="14905392"/>
<keyword evidence="2" id="KW-0677">Repeat</keyword>
<dbReference type="STRING" id="857967.G0QZR0"/>
<proteinExistence type="predicted"/>
<reference evidence="3 4" key="1">
    <citation type="submission" date="2011-07" db="EMBL/GenBank/DDBJ databases">
        <authorList>
            <person name="Coyne R."/>
            <person name="Brami D."/>
            <person name="Johnson J."/>
            <person name="Hostetler J."/>
            <person name="Hannick L."/>
            <person name="Clark T."/>
            <person name="Cassidy-Hanley D."/>
            <person name="Inman J."/>
        </authorList>
    </citation>
    <scope>NUCLEOTIDE SEQUENCE [LARGE SCALE GENOMIC DNA]</scope>
    <source>
        <strain evidence="3 4">G5</strain>
    </source>
</reference>
<accession>G0QZR0</accession>
<dbReference type="SUPFAM" id="SSF117281">
    <property type="entry name" value="Kelch motif"/>
    <property type="match status" value="1"/>
</dbReference>
<gene>
    <name evidence="3" type="ORF">IMG5_159140</name>
</gene>
<evidence type="ECO:0000313" key="4">
    <source>
        <dbReference type="Proteomes" id="UP000008983"/>
    </source>
</evidence>
<organism evidence="3 4">
    <name type="scientific">Ichthyophthirius multifiliis</name>
    <name type="common">White spot disease agent</name>
    <name type="synonym">Ich</name>
    <dbReference type="NCBI Taxonomy" id="5932"/>
    <lineage>
        <taxon>Eukaryota</taxon>
        <taxon>Sar</taxon>
        <taxon>Alveolata</taxon>
        <taxon>Ciliophora</taxon>
        <taxon>Intramacronucleata</taxon>
        <taxon>Oligohymenophorea</taxon>
        <taxon>Hymenostomatida</taxon>
        <taxon>Ophryoglenina</taxon>
        <taxon>Ichthyophthirius</taxon>
    </lineage>
</organism>
<protein>
    <submittedName>
        <fullName evidence="3">Kelch motif family protein, putative</fullName>
    </submittedName>
</protein>
<dbReference type="RefSeq" id="XP_004030535.1">
    <property type="nucleotide sequence ID" value="XM_004030487.1"/>
</dbReference>
<keyword evidence="1" id="KW-0880">Kelch repeat</keyword>
<dbReference type="InterPro" id="IPR051568">
    <property type="entry name" value="LZTR1/Attractin"/>
</dbReference>
<evidence type="ECO:0000313" key="3">
    <source>
        <dbReference type="EMBL" id="EGR29299.1"/>
    </source>
</evidence>
<dbReference type="EMBL" id="GL984165">
    <property type="protein sequence ID" value="EGR29299.1"/>
    <property type="molecule type" value="Genomic_DNA"/>
</dbReference>
<evidence type="ECO:0000256" key="1">
    <source>
        <dbReference type="ARBA" id="ARBA00022441"/>
    </source>
</evidence>
<dbReference type="Pfam" id="PF24681">
    <property type="entry name" value="Kelch_KLHDC2_KLHL20_DRC7"/>
    <property type="match status" value="1"/>
</dbReference>
<keyword evidence="4" id="KW-1185">Reference proteome</keyword>
<dbReference type="Proteomes" id="UP000008983">
    <property type="component" value="Unassembled WGS sequence"/>
</dbReference>
<dbReference type="OrthoDB" id="286745at2759"/>
<evidence type="ECO:0000256" key="2">
    <source>
        <dbReference type="ARBA" id="ARBA00022737"/>
    </source>
</evidence>
<name>G0QZR0_ICHMU</name>
<dbReference type="eggNOG" id="KOG0379">
    <property type="taxonomic scope" value="Eukaryota"/>
</dbReference>